<keyword evidence="3" id="KW-1185">Reference proteome</keyword>
<comment type="caution">
    <text evidence="2">The sequence shown here is derived from an EMBL/GenBank/DDBJ whole genome shotgun (WGS) entry which is preliminary data.</text>
</comment>
<dbReference type="RefSeq" id="WP_207858844.1">
    <property type="nucleotide sequence ID" value="NZ_JAFREP010000008.1"/>
</dbReference>
<dbReference type="SUPFAM" id="SSF48371">
    <property type="entry name" value="ARM repeat"/>
    <property type="match status" value="1"/>
</dbReference>
<organism evidence="2 3">
    <name type="scientific">Acanthopleuribacter pedis</name>
    <dbReference type="NCBI Taxonomy" id="442870"/>
    <lineage>
        <taxon>Bacteria</taxon>
        <taxon>Pseudomonadati</taxon>
        <taxon>Acidobacteriota</taxon>
        <taxon>Holophagae</taxon>
        <taxon>Acanthopleuribacterales</taxon>
        <taxon>Acanthopleuribacteraceae</taxon>
        <taxon>Acanthopleuribacter</taxon>
    </lineage>
</organism>
<dbReference type="Gene3D" id="1.25.10.10">
    <property type="entry name" value="Leucine-rich Repeat Variant"/>
    <property type="match status" value="1"/>
</dbReference>
<protein>
    <submittedName>
        <fullName evidence="2">HEAT repeat domain-containing protein</fullName>
    </submittedName>
</protein>
<evidence type="ECO:0000256" key="1">
    <source>
        <dbReference type="SAM" id="MobiDB-lite"/>
    </source>
</evidence>
<feature type="region of interest" description="Disordered" evidence="1">
    <location>
        <begin position="1"/>
        <end position="24"/>
    </location>
</feature>
<dbReference type="AlphaFoldDB" id="A0A8J7U285"/>
<sequence length="232" mass="26506">MTKDNFHQQHLNRLEKGENLSPQDEKVRNHILKSRAKYLAAGKELLDELRSEGFDIVAVQDLRASGKKYPRAIPILAKWLPKIKYDALRNDIVRTLSVPWGKPAAEVLINEFKRATLDEEKNYRAAIGIALEAVAQKKHFSDLASIVKDQSAGYTRAMVIRALGKINHPDASDVLLEILQNGEEVGHILFALRRLKTKVSKDRISPYLTHELPWVRKEAKKLLELQDKLYKN</sequence>
<evidence type="ECO:0000313" key="2">
    <source>
        <dbReference type="EMBL" id="MBO1319023.1"/>
    </source>
</evidence>
<reference evidence="2" key="1">
    <citation type="submission" date="2021-03" db="EMBL/GenBank/DDBJ databases">
        <authorList>
            <person name="Wang G."/>
        </authorList>
    </citation>
    <scope>NUCLEOTIDE SEQUENCE</scope>
    <source>
        <strain evidence="2">KCTC 12899</strain>
    </source>
</reference>
<dbReference type="InterPro" id="IPR011989">
    <property type="entry name" value="ARM-like"/>
</dbReference>
<dbReference type="InterPro" id="IPR016024">
    <property type="entry name" value="ARM-type_fold"/>
</dbReference>
<evidence type="ECO:0000313" key="3">
    <source>
        <dbReference type="Proteomes" id="UP000664417"/>
    </source>
</evidence>
<accession>A0A8J7U285</accession>
<proteinExistence type="predicted"/>
<dbReference type="Proteomes" id="UP000664417">
    <property type="component" value="Unassembled WGS sequence"/>
</dbReference>
<dbReference type="EMBL" id="JAFREP010000008">
    <property type="protein sequence ID" value="MBO1319023.1"/>
    <property type="molecule type" value="Genomic_DNA"/>
</dbReference>
<name>A0A8J7U285_9BACT</name>
<dbReference type="Pfam" id="PF13646">
    <property type="entry name" value="HEAT_2"/>
    <property type="match status" value="1"/>
</dbReference>
<gene>
    <name evidence="2" type="ORF">J3U88_11190</name>
</gene>